<feature type="domain" description="Ig-like" evidence="3">
    <location>
        <begin position="67"/>
        <end position="150"/>
    </location>
</feature>
<dbReference type="Pfam" id="PF13927">
    <property type="entry name" value="Ig_3"/>
    <property type="match status" value="1"/>
</dbReference>
<name>A0A665UDB5_ECHNA</name>
<reference evidence="4" key="1">
    <citation type="submission" date="2021-04" db="EMBL/GenBank/DDBJ databases">
        <authorList>
            <consortium name="Wellcome Sanger Institute Data Sharing"/>
        </authorList>
    </citation>
    <scope>NUCLEOTIDE SEQUENCE [LARGE SCALE GENOMIC DNA]</scope>
</reference>
<evidence type="ECO:0000256" key="2">
    <source>
        <dbReference type="SAM" id="SignalP"/>
    </source>
</evidence>
<keyword evidence="5" id="KW-1185">Reference proteome</keyword>
<dbReference type="Ensembl" id="ENSENLT00000018072.1">
    <property type="protein sequence ID" value="ENSENLP00000017442.1"/>
    <property type="gene ID" value="ENSENLG00000007991.1"/>
</dbReference>
<feature type="domain" description="Ig-like" evidence="3">
    <location>
        <begin position="542"/>
        <end position="686"/>
    </location>
</feature>
<evidence type="ECO:0000313" key="4">
    <source>
        <dbReference type="Ensembl" id="ENSENLP00000017442.1"/>
    </source>
</evidence>
<dbReference type="InterPro" id="IPR013768">
    <property type="entry name" value="ICAM_N"/>
</dbReference>
<keyword evidence="2" id="KW-0732">Signal</keyword>
<feature type="transmembrane region" description="Helical" evidence="1">
    <location>
        <begin position="689"/>
        <end position="713"/>
    </location>
</feature>
<sequence length="748" mass="83119">MPLRILSALVLILLPCGDTCPEDLTVIEYGHAVLINCSSTNSPQNHKKIIIITLQTPLSNFVLLEKPKAVNMFPISDEKHWVEGTEYELQCNISEVAPVQNLTVRWYKDKVLIKTHSFTNTTKSPPSESSILKFRSNRTDHGAEVQCEAQLDFRPCGPRLPPFLSSTPFYISDPPDIANKTTEVHFVEEDSSVTLSCEADSLPPPNFNWTRDGVYMHEYTNNLTITKVNTNASYTCIASNYLGNVTKKILVYQRKNATTTPIVVITPADSPRNGTLLSFTLVSNCSLTLTPAKLVVKIEDPASVNCSTSNTDVDIIGWEVTQGGVTKANKSSVSWSVQKLNDFLPTPPKCYVTLGSGTQCEKSLHITVYKLPDNVSVSASPDAVMTEGKEHQLMCYISNVAPAQNLTVIWFQENKRVMEEKYSNSTLTPITVHSFFNVTAKREYNGTRFHCKAELHLGSDEQKIVPNVTSYSYTAIVNCKFSIQLLSADGNPPPVVHWFYQGKRINVSQPLSRNHTGEYTAELFNKLGRESTSINITIEYVPFFDCETHHEVRENDKLSSGCEPKGIPTPTITWLKDGKVFAPSHWTKDDSGKYVLRAENKYGTVDHTLYVDVQFVPKFKQGNERKEGNPDPRIQWKYTTAANVDVTPEGRQKTILITGATSTNAGVYICIATNNVGSVTRSVTLQIRVSYIIVVAVTLSVILLIIIIIFILCDPRKRGQYNFVPDHANDANDASGIPMTSKSNGVEA</sequence>
<keyword evidence="1" id="KW-0472">Membrane</keyword>
<dbReference type="InterPro" id="IPR036179">
    <property type="entry name" value="Ig-like_dom_sf"/>
</dbReference>
<dbReference type="InterPro" id="IPR003597">
    <property type="entry name" value="Ig_C1-set"/>
</dbReference>
<evidence type="ECO:0000313" key="5">
    <source>
        <dbReference type="Proteomes" id="UP000472264"/>
    </source>
</evidence>
<accession>A0A665UDB5</accession>
<keyword evidence="1" id="KW-0812">Transmembrane</keyword>
<dbReference type="InterPro" id="IPR007110">
    <property type="entry name" value="Ig-like_dom"/>
</dbReference>
<reference evidence="4" key="2">
    <citation type="submission" date="2025-08" db="UniProtKB">
        <authorList>
            <consortium name="Ensembl"/>
        </authorList>
    </citation>
    <scope>IDENTIFICATION</scope>
</reference>
<dbReference type="PROSITE" id="PS50835">
    <property type="entry name" value="IG_LIKE"/>
    <property type="match status" value="4"/>
</dbReference>
<keyword evidence="1" id="KW-1133">Transmembrane helix</keyword>
<dbReference type="Pfam" id="PF03921">
    <property type="entry name" value="ICAM_N"/>
    <property type="match status" value="1"/>
</dbReference>
<proteinExistence type="predicted"/>
<feature type="signal peptide" evidence="2">
    <location>
        <begin position="1"/>
        <end position="21"/>
    </location>
</feature>
<dbReference type="InterPro" id="IPR003598">
    <property type="entry name" value="Ig_sub2"/>
</dbReference>
<dbReference type="AlphaFoldDB" id="A0A665UDB5"/>
<evidence type="ECO:0000256" key="1">
    <source>
        <dbReference type="SAM" id="Phobius"/>
    </source>
</evidence>
<reference evidence="4" key="3">
    <citation type="submission" date="2025-09" db="UniProtKB">
        <authorList>
            <consortium name="Ensembl"/>
        </authorList>
    </citation>
    <scope>IDENTIFICATION</scope>
</reference>
<dbReference type="Gene3D" id="2.60.40.10">
    <property type="entry name" value="Immunoglobulins"/>
    <property type="match status" value="7"/>
</dbReference>
<dbReference type="InterPro" id="IPR013783">
    <property type="entry name" value="Ig-like_fold"/>
</dbReference>
<dbReference type="InterPro" id="IPR003599">
    <property type="entry name" value="Ig_sub"/>
</dbReference>
<dbReference type="SUPFAM" id="SSF48726">
    <property type="entry name" value="Immunoglobulin"/>
    <property type="match status" value="6"/>
</dbReference>
<dbReference type="PANTHER" id="PTHR13771">
    <property type="entry name" value="INTERCELLULAR ADHESION MOLECULE"/>
    <property type="match status" value="1"/>
</dbReference>
<dbReference type="Proteomes" id="UP000472264">
    <property type="component" value="Chromosome 8"/>
</dbReference>
<dbReference type="Pfam" id="PF07679">
    <property type="entry name" value="I-set"/>
    <property type="match status" value="1"/>
</dbReference>
<dbReference type="SMART" id="SM00408">
    <property type="entry name" value="IGc2"/>
    <property type="match status" value="4"/>
</dbReference>
<dbReference type="SMART" id="SM00409">
    <property type="entry name" value="IG"/>
    <property type="match status" value="4"/>
</dbReference>
<feature type="domain" description="Ig-like" evidence="3">
    <location>
        <begin position="175"/>
        <end position="252"/>
    </location>
</feature>
<organism evidence="4 5">
    <name type="scientific">Echeneis naucrates</name>
    <name type="common">Live sharksucker</name>
    <dbReference type="NCBI Taxonomy" id="173247"/>
    <lineage>
        <taxon>Eukaryota</taxon>
        <taxon>Metazoa</taxon>
        <taxon>Chordata</taxon>
        <taxon>Craniata</taxon>
        <taxon>Vertebrata</taxon>
        <taxon>Euteleostomi</taxon>
        <taxon>Actinopterygii</taxon>
        <taxon>Neopterygii</taxon>
        <taxon>Teleostei</taxon>
        <taxon>Neoteleostei</taxon>
        <taxon>Acanthomorphata</taxon>
        <taxon>Carangaria</taxon>
        <taxon>Carangiformes</taxon>
        <taxon>Echeneidae</taxon>
        <taxon>Echeneis</taxon>
    </lineage>
</organism>
<gene>
    <name evidence="4" type="primary">LOC115047783</name>
</gene>
<feature type="chain" id="PRO_5025408938" description="Ig-like domain-containing protein" evidence="2">
    <location>
        <begin position="22"/>
        <end position="748"/>
    </location>
</feature>
<dbReference type="InParanoid" id="A0A665UDB5"/>
<dbReference type="PANTHER" id="PTHR13771:SF9">
    <property type="entry name" value="INTERCELLULAR ADHESION MOLECULE 5"/>
    <property type="match status" value="1"/>
</dbReference>
<dbReference type="InterPro" id="IPR013098">
    <property type="entry name" value="Ig_I-set"/>
</dbReference>
<dbReference type="Pfam" id="PF07654">
    <property type="entry name" value="C1-set"/>
    <property type="match status" value="1"/>
</dbReference>
<dbReference type="GO" id="GO:0007155">
    <property type="term" value="P:cell adhesion"/>
    <property type="evidence" value="ECO:0007669"/>
    <property type="project" value="InterPro"/>
</dbReference>
<evidence type="ECO:0000259" key="3">
    <source>
        <dbReference type="PROSITE" id="PS50835"/>
    </source>
</evidence>
<protein>
    <recommendedName>
        <fullName evidence="3">Ig-like domain-containing protein</fullName>
    </recommendedName>
</protein>
<dbReference type="InterPro" id="IPR047012">
    <property type="entry name" value="ICAM_VCAM"/>
</dbReference>
<feature type="domain" description="Ig-like" evidence="3">
    <location>
        <begin position="372"/>
        <end position="469"/>
    </location>
</feature>
<dbReference type="GO" id="GO:0005178">
    <property type="term" value="F:integrin binding"/>
    <property type="evidence" value="ECO:0007669"/>
    <property type="project" value="InterPro"/>
</dbReference>